<keyword evidence="4" id="KW-1185">Reference proteome</keyword>
<dbReference type="STRING" id="1915074.SPHI_27600"/>
<comment type="similarity">
    <text evidence="1">Belongs to the UPF0174 family.</text>
</comment>
<dbReference type="EMBL" id="MPSB01000017">
    <property type="protein sequence ID" value="ONF95057.1"/>
    <property type="molecule type" value="Genomic_DNA"/>
</dbReference>
<name>A0A1V2ERD5_9SPHN</name>
<evidence type="ECO:0000256" key="1">
    <source>
        <dbReference type="ARBA" id="ARBA00006436"/>
    </source>
</evidence>
<gene>
    <name evidence="3" type="ORF">SPHI_27600</name>
</gene>
<reference evidence="3 4" key="1">
    <citation type="submission" date="2016-11" db="EMBL/GenBank/DDBJ databases">
        <title>Genome sequence of Sphingomonas jeddahensis G39.</title>
        <authorList>
            <person name="Poehlein A."/>
            <person name="Wuebbeler J.H."/>
            <person name="Steinbuechel A."/>
            <person name="Daniel R."/>
        </authorList>
    </citation>
    <scope>NUCLEOTIDE SEQUENCE [LARGE SCALE GENOMIC DNA]</scope>
    <source>
        <strain evidence="3 4">G39</strain>
    </source>
</reference>
<sequence length="172" mass="18622">MALLERFRRRDREAAAPLYAAVVAKAREPHWYIEGGAPDTLDGRFDMVAAVLAMVMLRIEAEPAGDTGAATLSTDITERFVDDMDAQVRQIGFGDIVVGKHVGRMMGMLGGRLGAYRTAIAAGDLREPLIRNLWRGEAPADDAATYVSDGLQAFHRSLATVPLAALREGRLA</sequence>
<proteinExistence type="inferred from homology"/>
<dbReference type="AlphaFoldDB" id="A0A1V2ERD5"/>
<comment type="caution">
    <text evidence="3">The sequence shown here is derived from an EMBL/GenBank/DDBJ whole genome shotgun (WGS) entry which is preliminary data.</text>
</comment>
<evidence type="ECO:0000259" key="2">
    <source>
        <dbReference type="Pfam" id="PF03981"/>
    </source>
</evidence>
<dbReference type="RefSeq" id="WP_233130936.1">
    <property type="nucleotide sequence ID" value="NZ_MPSB01000017.1"/>
</dbReference>
<dbReference type="Pfam" id="PF03981">
    <property type="entry name" value="Ubiq_cyt_C_chap"/>
    <property type="match status" value="1"/>
</dbReference>
<feature type="domain" description="Ubiquinol-cytochrome c chaperone" evidence="2">
    <location>
        <begin position="36"/>
        <end position="170"/>
    </location>
</feature>
<dbReference type="Proteomes" id="UP000188729">
    <property type="component" value="Unassembled WGS sequence"/>
</dbReference>
<evidence type="ECO:0000313" key="3">
    <source>
        <dbReference type="EMBL" id="ONF95057.1"/>
    </source>
</evidence>
<organism evidence="3 4">
    <name type="scientific">Sphingomonas jeddahensis</name>
    <dbReference type="NCBI Taxonomy" id="1915074"/>
    <lineage>
        <taxon>Bacteria</taxon>
        <taxon>Pseudomonadati</taxon>
        <taxon>Pseudomonadota</taxon>
        <taxon>Alphaproteobacteria</taxon>
        <taxon>Sphingomonadales</taxon>
        <taxon>Sphingomonadaceae</taxon>
        <taxon>Sphingomonas</taxon>
    </lineage>
</organism>
<evidence type="ECO:0000313" key="4">
    <source>
        <dbReference type="Proteomes" id="UP000188729"/>
    </source>
</evidence>
<dbReference type="InterPro" id="IPR021150">
    <property type="entry name" value="Ubiq_cyt_c_chap"/>
</dbReference>
<protein>
    <submittedName>
        <fullName evidence="3">Ubiquinol-cytochrome C chaperone</fullName>
    </submittedName>
</protein>
<accession>A0A1V2ERD5</accession>